<feature type="transmembrane region" description="Helical" evidence="1">
    <location>
        <begin position="41"/>
        <end position="58"/>
    </location>
</feature>
<name>A0A1W1XVE2_9NEIS</name>
<protein>
    <submittedName>
        <fullName evidence="2">Uncharacterized protein</fullName>
    </submittedName>
</protein>
<keyword evidence="1" id="KW-0812">Transmembrane</keyword>
<organism evidence="2 3">
    <name type="scientific">Andreprevotia lacus DSM 23236</name>
    <dbReference type="NCBI Taxonomy" id="1121001"/>
    <lineage>
        <taxon>Bacteria</taxon>
        <taxon>Pseudomonadati</taxon>
        <taxon>Pseudomonadota</taxon>
        <taxon>Betaproteobacteria</taxon>
        <taxon>Neisseriales</taxon>
        <taxon>Chitinibacteraceae</taxon>
        <taxon>Andreprevotia</taxon>
    </lineage>
</organism>
<dbReference type="Proteomes" id="UP000192761">
    <property type="component" value="Unassembled WGS sequence"/>
</dbReference>
<sequence length="158" mass="17130">MTCFIQPTTPLQAFSPDDPSYGELIAGGLLCAVWFLREHHALLAGSLLAGVALLVLLLCVRRCVVLDEDTGSLQVRYLLLRLPLYQGRLLPLARFTQLQVHHGLLGTQLYLSSRSHGPLGLGWLQSKDGTLDDAASQRVAALAAQLDLPVAQSRHGLV</sequence>
<keyword evidence="1" id="KW-0472">Membrane</keyword>
<evidence type="ECO:0000313" key="3">
    <source>
        <dbReference type="Proteomes" id="UP000192761"/>
    </source>
</evidence>
<dbReference type="RefSeq" id="WP_084091700.1">
    <property type="nucleotide sequence ID" value="NZ_FWXD01000019.1"/>
</dbReference>
<proteinExistence type="predicted"/>
<keyword evidence="3" id="KW-1185">Reference proteome</keyword>
<reference evidence="2 3" key="1">
    <citation type="submission" date="2017-04" db="EMBL/GenBank/DDBJ databases">
        <authorList>
            <person name="Afonso C.L."/>
            <person name="Miller P.J."/>
            <person name="Scott M.A."/>
            <person name="Spackman E."/>
            <person name="Goraichik I."/>
            <person name="Dimitrov K.M."/>
            <person name="Suarez D.L."/>
            <person name="Swayne D.E."/>
        </authorList>
    </citation>
    <scope>NUCLEOTIDE SEQUENCE [LARGE SCALE GENOMIC DNA]</scope>
    <source>
        <strain evidence="2 3">DSM 23236</strain>
    </source>
</reference>
<dbReference type="EMBL" id="FWXD01000019">
    <property type="protein sequence ID" value="SMC27919.1"/>
    <property type="molecule type" value="Genomic_DNA"/>
</dbReference>
<dbReference type="AlphaFoldDB" id="A0A1W1XVE2"/>
<keyword evidence="1" id="KW-1133">Transmembrane helix</keyword>
<accession>A0A1W1XVE2</accession>
<evidence type="ECO:0000313" key="2">
    <source>
        <dbReference type="EMBL" id="SMC27919.1"/>
    </source>
</evidence>
<gene>
    <name evidence="2" type="ORF">SAMN02745857_03029</name>
</gene>
<evidence type="ECO:0000256" key="1">
    <source>
        <dbReference type="SAM" id="Phobius"/>
    </source>
</evidence>
<dbReference type="STRING" id="1121001.SAMN02745857_03029"/>